<feature type="domain" description="SGNH" evidence="3">
    <location>
        <begin position="408"/>
        <end position="612"/>
    </location>
</feature>
<dbReference type="InterPro" id="IPR043968">
    <property type="entry name" value="SGNH"/>
</dbReference>
<feature type="transmembrane region" description="Helical" evidence="1">
    <location>
        <begin position="7"/>
        <end position="25"/>
    </location>
</feature>
<comment type="caution">
    <text evidence="4">The sequence shown here is derived from an EMBL/GenBank/DDBJ whole genome shotgun (WGS) entry which is preliminary data.</text>
</comment>
<keyword evidence="1" id="KW-0472">Membrane</keyword>
<dbReference type="EMBL" id="QXFL01000012">
    <property type="protein sequence ID" value="RIV83050.1"/>
    <property type="molecule type" value="Genomic_DNA"/>
</dbReference>
<keyword evidence="4" id="KW-0012">Acyltransferase</keyword>
<feature type="transmembrane region" description="Helical" evidence="1">
    <location>
        <begin position="309"/>
        <end position="327"/>
    </location>
</feature>
<evidence type="ECO:0000259" key="2">
    <source>
        <dbReference type="Pfam" id="PF01757"/>
    </source>
</evidence>
<keyword evidence="5" id="KW-1185">Reference proteome</keyword>
<feature type="transmembrane region" description="Helical" evidence="1">
    <location>
        <begin position="343"/>
        <end position="365"/>
    </location>
</feature>
<feature type="transmembrane region" description="Helical" evidence="1">
    <location>
        <begin position="72"/>
        <end position="91"/>
    </location>
</feature>
<keyword evidence="1" id="KW-0812">Transmembrane</keyword>
<dbReference type="GO" id="GO:0016020">
    <property type="term" value="C:membrane"/>
    <property type="evidence" value="ECO:0007669"/>
    <property type="project" value="TreeGrafter"/>
</dbReference>
<feature type="transmembrane region" description="Helical" evidence="1">
    <location>
        <begin position="216"/>
        <end position="238"/>
    </location>
</feature>
<evidence type="ECO:0000313" key="4">
    <source>
        <dbReference type="EMBL" id="RIV83050.1"/>
    </source>
</evidence>
<feature type="transmembrane region" description="Helical" evidence="1">
    <location>
        <begin position="31"/>
        <end position="51"/>
    </location>
</feature>
<dbReference type="AlphaFoldDB" id="A0A418NN88"/>
<dbReference type="InterPro" id="IPR050879">
    <property type="entry name" value="Acyltransferase_3"/>
</dbReference>
<organism evidence="4 5">
    <name type="scientific">Aurantiacibacter zhengii</name>
    <dbReference type="NCBI Taxonomy" id="2307003"/>
    <lineage>
        <taxon>Bacteria</taxon>
        <taxon>Pseudomonadati</taxon>
        <taxon>Pseudomonadota</taxon>
        <taxon>Alphaproteobacteria</taxon>
        <taxon>Sphingomonadales</taxon>
        <taxon>Erythrobacteraceae</taxon>
        <taxon>Aurantiacibacter</taxon>
    </lineage>
</organism>
<keyword evidence="1" id="KW-1133">Transmembrane helix</keyword>
<gene>
    <name evidence="4" type="ORF">D2V07_17155</name>
</gene>
<feature type="transmembrane region" description="Helical" evidence="1">
    <location>
        <begin position="161"/>
        <end position="181"/>
    </location>
</feature>
<accession>A0A418NN88</accession>
<feature type="transmembrane region" description="Helical" evidence="1">
    <location>
        <begin position="193"/>
        <end position="209"/>
    </location>
</feature>
<dbReference type="RefSeq" id="WP_119588135.1">
    <property type="nucleotide sequence ID" value="NZ_CAWODQ010000004.1"/>
</dbReference>
<dbReference type="Proteomes" id="UP000286576">
    <property type="component" value="Unassembled WGS sequence"/>
</dbReference>
<dbReference type="InterPro" id="IPR002656">
    <property type="entry name" value="Acyl_transf_3_dom"/>
</dbReference>
<keyword evidence="4" id="KW-0808">Transferase</keyword>
<proteinExistence type="predicted"/>
<sequence length="614" mass="68052">MRYRTEIDGLRAVAVLPIVLFHAGVSQLKGGFIGVDIFFVISGFLITNIIMREIDEGQFSLLEFYKRRVVRILPALFAMMAALLLATWIFVPFDLPGITRSAAAAAGFISNIYFWWNTDYFARAGEAEPLLHTWSLGVEEQFYIFYPLLLLALRRRSPRTVLRVLFAIVAISFAISLALTIRAPAAGFYTLPSRAWELGLGGVVALGGFPKVRNYAFLQCAAFTGLVLIAGAVLVLAGDFRFPAPMALVPCLGACMVICYGERTLAGRLLSLRPVRWIGAISYSLYLWHWPIITLYRFNTGLTLSIREAAALTIASILVAATSYYLIEQPFLSKFRRKRSKPVLAVGASALAAMVGGTLTLPAVATAVGHPRGEIASISRYLKYQGEEHRYQFRPGECFATDRLQAVDIAGCIQIDPKRENVLVLGDSFGAHIWRALAEQFPHLNVMQLNASGCKPLVQPEGEPRCTALMRHGLEMLATSGQIDRIVLAARWRGRHMEKLWDTIAYLQDQSIAVTVIGPGVEYDGDFPRILAMAMIRGDSRMVERLRVLALDQLDRDMGNLVQASGADYISLYALECPQGRCRQVTDDGAPYHFDYGHLTYPAAQEMLAQIDQL</sequence>
<evidence type="ECO:0000256" key="1">
    <source>
        <dbReference type="SAM" id="Phobius"/>
    </source>
</evidence>
<name>A0A418NN88_9SPHN</name>
<protein>
    <submittedName>
        <fullName evidence="4">Acyltransferase</fullName>
    </submittedName>
</protein>
<dbReference type="PANTHER" id="PTHR23028:SF53">
    <property type="entry name" value="ACYL_TRANSF_3 DOMAIN-CONTAINING PROTEIN"/>
    <property type="match status" value="1"/>
</dbReference>
<feature type="transmembrane region" description="Helical" evidence="1">
    <location>
        <begin position="97"/>
        <end position="116"/>
    </location>
</feature>
<dbReference type="GO" id="GO:0009103">
    <property type="term" value="P:lipopolysaccharide biosynthetic process"/>
    <property type="evidence" value="ECO:0007669"/>
    <property type="project" value="TreeGrafter"/>
</dbReference>
<feature type="transmembrane region" description="Helical" evidence="1">
    <location>
        <begin position="277"/>
        <end position="297"/>
    </location>
</feature>
<evidence type="ECO:0000259" key="3">
    <source>
        <dbReference type="Pfam" id="PF19040"/>
    </source>
</evidence>
<evidence type="ECO:0000313" key="5">
    <source>
        <dbReference type="Proteomes" id="UP000286576"/>
    </source>
</evidence>
<dbReference type="Pfam" id="PF01757">
    <property type="entry name" value="Acyl_transf_3"/>
    <property type="match status" value="1"/>
</dbReference>
<dbReference type="Pfam" id="PF19040">
    <property type="entry name" value="SGNH"/>
    <property type="match status" value="1"/>
</dbReference>
<dbReference type="PANTHER" id="PTHR23028">
    <property type="entry name" value="ACETYLTRANSFERASE"/>
    <property type="match status" value="1"/>
</dbReference>
<feature type="transmembrane region" description="Helical" evidence="1">
    <location>
        <begin position="244"/>
        <end position="265"/>
    </location>
</feature>
<feature type="domain" description="Acyltransferase 3" evidence="2">
    <location>
        <begin position="6"/>
        <end position="322"/>
    </location>
</feature>
<dbReference type="GO" id="GO:0016747">
    <property type="term" value="F:acyltransferase activity, transferring groups other than amino-acyl groups"/>
    <property type="evidence" value="ECO:0007669"/>
    <property type="project" value="InterPro"/>
</dbReference>
<dbReference type="OrthoDB" id="9796461at2"/>
<reference evidence="4 5" key="1">
    <citation type="submission" date="2018-08" db="EMBL/GenBank/DDBJ databases">
        <title>Erythrobacter zhengii sp.nov., a bacterium isolated from deep-sea sediment.</title>
        <authorList>
            <person name="Fang C."/>
            <person name="Wu Y.-H."/>
            <person name="Sun C."/>
            <person name="Wang H."/>
            <person name="Cheng H."/>
            <person name="Meng F.-X."/>
            <person name="Wang C.-S."/>
            <person name="Xu X.-W."/>
        </authorList>
    </citation>
    <scope>NUCLEOTIDE SEQUENCE [LARGE SCALE GENOMIC DNA]</scope>
    <source>
        <strain evidence="4 5">V18</strain>
    </source>
</reference>